<name>A0A225SNF2_9BURK</name>
<dbReference type="EMBL" id="NJGV01000024">
    <property type="protein sequence ID" value="OWY32596.1"/>
    <property type="molecule type" value="Genomic_DNA"/>
</dbReference>
<dbReference type="PROSITE" id="PS51257">
    <property type="entry name" value="PROKAR_LIPOPROTEIN"/>
    <property type="match status" value="1"/>
</dbReference>
<proteinExistence type="predicted"/>
<comment type="caution">
    <text evidence="3">The sequence shown here is derived from an EMBL/GenBank/DDBJ whole genome shotgun (WGS) entry which is preliminary data.</text>
</comment>
<reference evidence="3 4" key="1">
    <citation type="journal article" date="2010" name="Int. J. Syst. Evol. Microbiol.">
        <title>Reclassification of Herbaspirillum putei as a later heterotypic synonym of Herbaspirillum huttiense, with the description of H. huttiense subsp. huttiense subsp. nov. and H. huttiense subsp. putei subsp. nov., comb. nov., and description of Herbaspirillum aquaticum sp. nov.</title>
        <authorList>
            <person name="Dobritsa A.P."/>
            <person name="Reddy M.C."/>
            <person name="Samadpour M."/>
        </authorList>
    </citation>
    <scope>NUCLEOTIDE SEQUENCE [LARGE SCALE GENOMIC DNA]</scope>
    <source>
        <strain evidence="3 4">IEH 4430</strain>
    </source>
</reference>
<evidence type="ECO:0000256" key="2">
    <source>
        <dbReference type="SAM" id="SignalP"/>
    </source>
</evidence>
<keyword evidence="1" id="KW-0175">Coiled coil</keyword>
<evidence type="ECO:0000313" key="4">
    <source>
        <dbReference type="Proteomes" id="UP000214747"/>
    </source>
</evidence>
<dbReference type="AlphaFoldDB" id="A0A225SNF2"/>
<sequence length="167" mass="18282">MKNKILILVGSLVLAACVGPQPSAPTSTIQLVQSTSNIDELLAYNVQLRKMTPAELGRELQRINTYPAGPATNVRRAMALSLTRDAIDLAKAEAQLWNVMADRSVEAEKLKPLVQLLVGHYSDLRRVADSAEKSSVQLKEAQRKVDQLNDKLEALKNIERTLPAGGK</sequence>
<feature type="chain" id="PRO_5013257095" description="Permease" evidence="2">
    <location>
        <begin position="24"/>
        <end position="167"/>
    </location>
</feature>
<dbReference type="Proteomes" id="UP000214747">
    <property type="component" value="Unassembled WGS sequence"/>
</dbReference>
<evidence type="ECO:0000256" key="1">
    <source>
        <dbReference type="SAM" id="Coils"/>
    </source>
</evidence>
<protein>
    <recommendedName>
        <fullName evidence="5">Permease</fullName>
    </recommendedName>
</protein>
<feature type="coiled-coil region" evidence="1">
    <location>
        <begin position="124"/>
        <end position="158"/>
    </location>
</feature>
<keyword evidence="2" id="KW-0732">Signal</keyword>
<evidence type="ECO:0008006" key="5">
    <source>
        <dbReference type="Google" id="ProtNLM"/>
    </source>
</evidence>
<dbReference type="RefSeq" id="WP_088756903.1">
    <property type="nucleotide sequence ID" value="NZ_NJGV01000024.1"/>
</dbReference>
<feature type="signal peptide" evidence="2">
    <location>
        <begin position="1"/>
        <end position="23"/>
    </location>
</feature>
<gene>
    <name evidence="3" type="ORF">CEJ45_20355</name>
</gene>
<keyword evidence="4" id="KW-1185">Reference proteome</keyword>
<accession>A0A225SNF2</accession>
<organism evidence="3 4">
    <name type="scientific">Herbaspirillum aquaticum</name>
    <dbReference type="NCBI Taxonomy" id="568783"/>
    <lineage>
        <taxon>Bacteria</taxon>
        <taxon>Pseudomonadati</taxon>
        <taxon>Pseudomonadota</taxon>
        <taxon>Betaproteobacteria</taxon>
        <taxon>Burkholderiales</taxon>
        <taxon>Oxalobacteraceae</taxon>
        <taxon>Herbaspirillum</taxon>
    </lineage>
</organism>
<evidence type="ECO:0000313" key="3">
    <source>
        <dbReference type="EMBL" id="OWY32596.1"/>
    </source>
</evidence>